<dbReference type="EMBL" id="CM045877">
    <property type="protein sequence ID" value="KAI7940655.1"/>
    <property type="molecule type" value="Genomic_DNA"/>
</dbReference>
<keyword evidence="2" id="KW-1185">Reference proteome</keyword>
<accession>A0ACC0DY05</accession>
<organism evidence="1 2">
    <name type="scientific">Puccinia striiformis f. sp. tritici</name>
    <dbReference type="NCBI Taxonomy" id="168172"/>
    <lineage>
        <taxon>Eukaryota</taxon>
        <taxon>Fungi</taxon>
        <taxon>Dikarya</taxon>
        <taxon>Basidiomycota</taxon>
        <taxon>Pucciniomycotina</taxon>
        <taxon>Pucciniomycetes</taxon>
        <taxon>Pucciniales</taxon>
        <taxon>Pucciniaceae</taxon>
        <taxon>Puccinia</taxon>
    </lineage>
</organism>
<evidence type="ECO:0000313" key="2">
    <source>
        <dbReference type="Proteomes" id="UP001060170"/>
    </source>
</evidence>
<comment type="caution">
    <text evidence="1">The sequence shown here is derived from an EMBL/GenBank/DDBJ whole genome shotgun (WGS) entry which is preliminary data.</text>
</comment>
<reference evidence="2" key="2">
    <citation type="journal article" date="2018" name="Mol. Plant Microbe Interact.">
        <title>Genome sequence resources for the wheat stripe rust pathogen (Puccinia striiformis f. sp. tritici) and the barley stripe rust pathogen (Puccinia striiformis f. sp. hordei).</title>
        <authorList>
            <person name="Xia C."/>
            <person name="Wang M."/>
            <person name="Yin C."/>
            <person name="Cornejo O.E."/>
            <person name="Hulbert S.H."/>
            <person name="Chen X."/>
        </authorList>
    </citation>
    <scope>NUCLEOTIDE SEQUENCE [LARGE SCALE GENOMIC DNA]</scope>
    <source>
        <strain evidence="2">93-210</strain>
    </source>
</reference>
<reference evidence="2" key="1">
    <citation type="journal article" date="2018" name="BMC Genomics">
        <title>Genomic insights into host adaptation between the wheat stripe rust pathogen (Puccinia striiformis f. sp. tritici) and the barley stripe rust pathogen (Puccinia striiformis f. sp. hordei).</title>
        <authorList>
            <person name="Xia C."/>
            <person name="Wang M."/>
            <person name="Yin C."/>
            <person name="Cornejo O.E."/>
            <person name="Hulbert S.H."/>
            <person name="Chen X."/>
        </authorList>
    </citation>
    <scope>NUCLEOTIDE SEQUENCE [LARGE SCALE GENOMIC DNA]</scope>
    <source>
        <strain evidence="2">93-210</strain>
    </source>
</reference>
<dbReference type="Proteomes" id="UP001060170">
    <property type="component" value="Chromosome 13"/>
</dbReference>
<sequence>MAQLVHPTCNLSSLPEAKKERGSFRGFRPNCEFTNTPPPSNILINEIQHDFDIISLPMADIPNPIPSALLASSMRNEVDYDTGSGSRAAIDEHRIVDSLFKKAGAEGVPPHGATSHVVPPHGAGPLSNNLSRNGNVVIPALSKIWGNAHIDEVWVPDAIQEAFRRLIRESHPDATVLAVLERLETSVWMRYPYNKPNYNTIRSAVAFHQGLLALTARLRSSSSEILGKVEEMRSRNIDTLSKFSEKLGVQNALRSLPGSSELVLNQISPKYATLDGIMKNVQFDSELSKIASKIHRLAIYDSARLARDLAEPRQVSMLFKQSMFLLRARSITDKLVDMASPQASTSVQTKTAALALLHAAAHWSGKKSASRLSTDKSPMFELKDSAASALRHMFAAQGDDAVLPVHRVVFNDLPALAPITS</sequence>
<reference evidence="1 2" key="3">
    <citation type="journal article" date="2022" name="Microbiol. Spectr.">
        <title>Folding features and dynamics of 3D genome architecture in plant fungal pathogens.</title>
        <authorList>
            <person name="Xia C."/>
        </authorList>
    </citation>
    <scope>NUCLEOTIDE SEQUENCE [LARGE SCALE GENOMIC DNA]</scope>
    <source>
        <strain evidence="1 2">93-210</strain>
    </source>
</reference>
<evidence type="ECO:0000313" key="1">
    <source>
        <dbReference type="EMBL" id="KAI7940655.1"/>
    </source>
</evidence>
<protein>
    <submittedName>
        <fullName evidence="1">Uncharacterized protein</fullName>
    </submittedName>
</protein>
<gene>
    <name evidence="1" type="ORF">MJO28_012940</name>
</gene>
<proteinExistence type="predicted"/>
<name>A0ACC0DY05_9BASI</name>